<reference evidence="1 2" key="1">
    <citation type="submission" date="2018-02" db="EMBL/GenBank/DDBJ databases">
        <authorList>
            <person name="Cohen D.B."/>
            <person name="Kent A.D."/>
        </authorList>
    </citation>
    <scope>NUCLEOTIDE SEQUENCE [LARGE SCALE GENOMIC DNA]</scope>
    <source>
        <strain evidence="1 2">CCAP 1448/3</strain>
    </source>
</reference>
<dbReference type="AlphaFoldDB" id="A0A2T1C1S1"/>
<evidence type="ECO:0000313" key="2">
    <source>
        <dbReference type="Proteomes" id="UP000238762"/>
    </source>
</evidence>
<dbReference type="RefSeq" id="WP_106289351.1">
    <property type="nucleotide sequence ID" value="NZ_CAWNTC010000089.1"/>
</dbReference>
<reference evidence="1 2" key="2">
    <citation type="submission" date="2018-03" db="EMBL/GenBank/DDBJ databases">
        <title>The ancient ancestry and fast evolution of plastids.</title>
        <authorList>
            <person name="Moore K.R."/>
            <person name="Magnabosco C."/>
            <person name="Momper L."/>
            <person name="Gold D.A."/>
            <person name="Bosak T."/>
            <person name="Fournier G.P."/>
        </authorList>
    </citation>
    <scope>NUCLEOTIDE SEQUENCE [LARGE SCALE GENOMIC DNA]</scope>
    <source>
        <strain evidence="1 2">CCAP 1448/3</strain>
    </source>
</reference>
<proteinExistence type="predicted"/>
<protein>
    <submittedName>
        <fullName evidence="1">Uncharacterized protein</fullName>
    </submittedName>
</protein>
<organism evidence="1 2">
    <name type="scientific">Merismopedia glauca CCAP 1448/3</name>
    <dbReference type="NCBI Taxonomy" id="1296344"/>
    <lineage>
        <taxon>Bacteria</taxon>
        <taxon>Bacillati</taxon>
        <taxon>Cyanobacteriota</taxon>
        <taxon>Cyanophyceae</taxon>
        <taxon>Synechococcales</taxon>
        <taxon>Merismopediaceae</taxon>
        <taxon>Merismopedia</taxon>
    </lineage>
</organism>
<dbReference type="EMBL" id="PVWJ01000069">
    <property type="protein sequence ID" value="PSB02211.1"/>
    <property type="molecule type" value="Genomic_DNA"/>
</dbReference>
<sequence length="76" mass="8022">MSTINIADLQVSGSDLFADSESYLNELDDSSFAASQIQGGFTPVPVATAIILFSAATRIAKEIMTPDCPPPPPFCE</sequence>
<name>A0A2T1C1S1_9CYAN</name>
<evidence type="ECO:0000313" key="1">
    <source>
        <dbReference type="EMBL" id="PSB02211.1"/>
    </source>
</evidence>
<accession>A0A2T1C1S1</accession>
<dbReference type="OrthoDB" id="490865at2"/>
<comment type="caution">
    <text evidence="1">The sequence shown here is derived from an EMBL/GenBank/DDBJ whole genome shotgun (WGS) entry which is preliminary data.</text>
</comment>
<gene>
    <name evidence="1" type="ORF">C7B64_14375</name>
</gene>
<dbReference type="Proteomes" id="UP000238762">
    <property type="component" value="Unassembled WGS sequence"/>
</dbReference>
<keyword evidence="2" id="KW-1185">Reference proteome</keyword>